<keyword evidence="4" id="KW-1185">Reference proteome</keyword>
<dbReference type="RefSeq" id="WP_272741858.1">
    <property type="nucleotide sequence ID" value="NZ_JAQQKW010000007.1"/>
</dbReference>
<feature type="chain" id="PRO_5047137516" evidence="2">
    <location>
        <begin position="25"/>
        <end position="126"/>
    </location>
</feature>
<evidence type="ECO:0000313" key="3">
    <source>
        <dbReference type="EMBL" id="MDC7695178.1"/>
    </source>
</evidence>
<evidence type="ECO:0000256" key="2">
    <source>
        <dbReference type="SAM" id="SignalP"/>
    </source>
</evidence>
<organism evidence="3 4">
    <name type="scientific">Asticcacaulis currens</name>
    <dbReference type="NCBI Taxonomy" id="2984210"/>
    <lineage>
        <taxon>Bacteria</taxon>
        <taxon>Pseudomonadati</taxon>
        <taxon>Pseudomonadota</taxon>
        <taxon>Alphaproteobacteria</taxon>
        <taxon>Caulobacterales</taxon>
        <taxon>Caulobacteraceae</taxon>
        <taxon>Asticcacaulis</taxon>
    </lineage>
</organism>
<name>A0ABT5IG59_9CAUL</name>
<comment type="caution">
    <text evidence="3">The sequence shown here is derived from an EMBL/GenBank/DDBJ whole genome shotgun (WGS) entry which is preliminary data.</text>
</comment>
<dbReference type="InterPro" id="IPR030972">
    <property type="entry name" value="UrcA_uranyl"/>
</dbReference>
<dbReference type="NCBIfam" id="TIGR04433">
    <property type="entry name" value="UrcA_uranyl"/>
    <property type="match status" value="1"/>
</dbReference>
<accession>A0ABT5IG59</accession>
<feature type="signal peptide" evidence="2">
    <location>
        <begin position="1"/>
        <end position="24"/>
    </location>
</feature>
<feature type="region of interest" description="Disordered" evidence="1">
    <location>
        <begin position="104"/>
        <end position="126"/>
    </location>
</feature>
<evidence type="ECO:0000256" key="1">
    <source>
        <dbReference type="SAM" id="MobiDB-lite"/>
    </source>
</evidence>
<sequence length="126" mass="13542">MFTKIILPALSVIVLFGAAGTVQAQNLMGREATHKVVQINDADLQSASGLKTIYAQLEKTARKACDSGVFNDRDIEESDRACAREALNNVVADLNQPALSQLHAEKTGQAPSVYADRRDGQTLASK</sequence>
<protein>
    <submittedName>
        <fullName evidence="3">UrcA family protein</fullName>
    </submittedName>
</protein>
<reference evidence="3 4" key="1">
    <citation type="submission" date="2023-01" db="EMBL/GenBank/DDBJ databases">
        <title>Novel species of the genus Asticcacaulis isolated from rivers.</title>
        <authorList>
            <person name="Lu H."/>
        </authorList>
    </citation>
    <scope>NUCLEOTIDE SEQUENCE [LARGE SCALE GENOMIC DNA]</scope>
    <source>
        <strain evidence="3 4">DXS10W</strain>
    </source>
</reference>
<dbReference type="Proteomes" id="UP001216595">
    <property type="component" value="Unassembled WGS sequence"/>
</dbReference>
<dbReference type="EMBL" id="JAQQKW010000007">
    <property type="protein sequence ID" value="MDC7695178.1"/>
    <property type="molecule type" value="Genomic_DNA"/>
</dbReference>
<gene>
    <name evidence="3" type="ORF">PQU94_12895</name>
</gene>
<evidence type="ECO:0000313" key="4">
    <source>
        <dbReference type="Proteomes" id="UP001216595"/>
    </source>
</evidence>
<proteinExistence type="predicted"/>
<keyword evidence="2" id="KW-0732">Signal</keyword>